<dbReference type="OrthoDB" id="2652789at2759"/>
<sequence length="302" mass="34297">MYTDEAQPFSLILMTASVVPQDDFLMAVWSIQVLNYSDVVVATLLVYDSLLRLQQDATFLAQANMNVPKFLYIGARYMPLLIPIPNLMFDQVPHMKDVDCQTLGDLGAAFSMMVAFCAECIFVLRTCAMWEVKRPLRWIMFMIVSGMAVAGLIIFSFVPKQYVVVPDISTCQPFQTAKTPGLVAAFLTLLMLEFVLVIFTTIRAAKNYRSTPIPLLTRLLTHHIFYYGCGLLFSTINVLCLALFEYENAAVFFSPQIIMHAILATRMHYQLWESENVQKNDQSEQHPMSSLRWQPAEEIATT</sequence>
<keyword evidence="1" id="KW-0812">Transmembrane</keyword>
<organism evidence="3 4">
    <name type="scientific">Suillus discolor</name>
    <dbReference type="NCBI Taxonomy" id="1912936"/>
    <lineage>
        <taxon>Eukaryota</taxon>
        <taxon>Fungi</taxon>
        <taxon>Dikarya</taxon>
        <taxon>Basidiomycota</taxon>
        <taxon>Agaricomycotina</taxon>
        <taxon>Agaricomycetes</taxon>
        <taxon>Agaricomycetidae</taxon>
        <taxon>Boletales</taxon>
        <taxon>Suillineae</taxon>
        <taxon>Suillaceae</taxon>
        <taxon>Suillus</taxon>
    </lineage>
</organism>
<evidence type="ECO:0000259" key="2">
    <source>
        <dbReference type="Pfam" id="PF20151"/>
    </source>
</evidence>
<name>A0A9P7F3A9_9AGAM</name>
<feature type="transmembrane region" description="Helical" evidence="1">
    <location>
        <begin position="67"/>
        <end position="86"/>
    </location>
</feature>
<feature type="domain" description="DUF6533" evidence="2">
    <location>
        <begin position="36"/>
        <end position="81"/>
    </location>
</feature>
<dbReference type="EMBL" id="JABBWM010000037">
    <property type="protein sequence ID" value="KAG2105810.1"/>
    <property type="molecule type" value="Genomic_DNA"/>
</dbReference>
<dbReference type="GeneID" id="64691032"/>
<dbReference type="InterPro" id="IPR045340">
    <property type="entry name" value="DUF6533"/>
</dbReference>
<evidence type="ECO:0000313" key="4">
    <source>
        <dbReference type="Proteomes" id="UP000823399"/>
    </source>
</evidence>
<dbReference type="RefSeq" id="XP_041291366.1">
    <property type="nucleotide sequence ID" value="XM_041428773.1"/>
</dbReference>
<feature type="transmembrane region" description="Helical" evidence="1">
    <location>
        <begin position="136"/>
        <end position="158"/>
    </location>
</feature>
<evidence type="ECO:0000313" key="3">
    <source>
        <dbReference type="EMBL" id="KAG2105810.1"/>
    </source>
</evidence>
<feature type="transmembrane region" description="Helical" evidence="1">
    <location>
        <begin position="182"/>
        <end position="204"/>
    </location>
</feature>
<protein>
    <recommendedName>
        <fullName evidence="2">DUF6533 domain-containing protein</fullName>
    </recommendedName>
</protein>
<feature type="transmembrane region" description="Helical" evidence="1">
    <location>
        <begin position="24"/>
        <end position="47"/>
    </location>
</feature>
<keyword evidence="1" id="KW-1133">Transmembrane helix</keyword>
<dbReference type="AlphaFoldDB" id="A0A9P7F3A9"/>
<keyword evidence="1" id="KW-0472">Membrane</keyword>
<feature type="transmembrane region" description="Helical" evidence="1">
    <location>
        <begin position="224"/>
        <end position="244"/>
    </location>
</feature>
<feature type="transmembrane region" description="Helical" evidence="1">
    <location>
        <begin position="106"/>
        <end position="124"/>
    </location>
</feature>
<proteinExistence type="predicted"/>
<evidence type="ECO:0000256" key="1">
    <source>
        <dbReference type="SAM" id="Phobius"/>
    </source>
</evidence>
<reference evidence="3" key="1">
    <citation type="journal article" date="2020" name="New Phytol.">
        <title>Comparative genomics reveals dynamic genome evolution in host specialist ectomycorrhizal fungi.</title>
        <authorList>
            <person name="Lofgren L.A."/>
            <person name="Nguyen N.H."/>
            <person name="Vilgalys R."/>
            <person name="Ruytinx J."/>
            <person name="Liao H.L."/>
            <person name="Branco S."/>
            <person name="Kuo A."/>
            <person name="LaButti K."/>
            <person name="Lipzen A."/>
            <person name="Andreopoulos W."/>
            <person name="Pangilinan J."/>
            <person name="Riley R."/>
            <person name="Hundley H."/>
            <person name="Na H."/>
            <person name="Barry K."/>
            <person name="Grigoriev I.V."/>
            <person name="Stajich J.E."/>
            <person name="Kennedy P.G."/>
        </authorList>
    </citation>
    <scope>NUCLEOTIDE SEQUENCE</scope>
    <source>
        <strain evidence="3">FC423</strain>
    </source>
</reference>
<accession>A0A9P7F3A9</accession>
<keyword evidence="4" id="KW-1185">Reference proteome</keyword>
<dbReference type="Pfam" id="PF20151">
    <property type="entry name" value="DUF6533"/>
    <property type="match status" value="1"/>
</dbReference>
<comment type="caution">
    <text evidence="3">The sequence shown here is derived from an EMBL/GenBank/DDBJ whole genome shotgun (WGS) entry which is preliminary data.</text>
</comment>
<dbReference type="Proteomes" id="UP000823399">
    <property type="component" value="Unassembled WGS sequence"/>
</dbReference>
<gene>
    <name evidence="3" type="ORF">F5147DRAFT_238060</name>
</gene>